<protein>
    <recommendedName>
        <fullName evidence="11">Cytochrome P450</fullName>
    </recommendedName>
</protein>
<evidence type="ECO:0000256" key="7">
    <source>
        <dbReference type="ARBA" id="ARBA00023033"/>
    </source>
</evidence>
<dbReference type="SUPFAM" id="SSF48264">
    <property type="entry name" value="Cytochrome P450"/>
    <property type="match status" value="1"/>
</dbReference>
<feature type="binding site" description="axial binding residue" evidence="8">
    <location>
        <position position="518"/>
    </location>
    <ligand>
        <name>heme</name>
        <dbReference type="ChEBI" id="CHEBI:30413"/>
    </ligand>
    <ligandPart>
        <name>Fe</name>
        <dbReference type="ChEBI" id="CHEBI:18248"/>
    </ligandPart>
</feature>
<evidence type="ECO:0000256" key="3">
    <source>
        <dbReference type="ARBA" id="ARBA00010617"/>
    </source>
</evidence>
<dbReference type="Gene3D" id="1.10.630.10">
    <property type="entry name" value="Cytochrome P450"/>
    <property type="match status" value="1"/>
</dbReference>
<evidence type="ECO:0000256" key="6">
    <source>
        <dbReference type="ARBA" id="ARBA00023004"/>
    </source>
</evidence>
<name>A0A2P5HHX6_DIAHE</name>
<reference evidence="9" key="1">
    <citation type="submission" date="2017-09" db="EMBL/GenBank/DDBJ databases">
        <title>Polyketide synthases of a Diaporthe helianthi virulent isolate.</title>
        <authorList>
            <person name="Baroncelli R."/>
        </authorList>
    </citation>
    <scope>NUCLEOTIDE SEQUENCE [LARGE SCALE GENOMIC DNA]</scope>
    <source>
        <strain evidence="9">7/96</strain>
    </source>
</reference>
<organism evidence="9 10">
    <name type="scientific">Diaporthe helianthi</name>
    <dbReference type="NCBI Taxonomy" id="158607"/>
    <lineage>
        <taxon>Eukaryota</taxon>
        <taxon>Fungi</taxon>
        <taxon>Dikarya</taxon>
        <taxon>Ascomycota</taxon>
        <taxon>Pezizomycotina</taxon>
        <taxon>Sordariomycetes</taxon>
        <taxon>Sordariomycetidae</taxon>
        <taxon>Diaporthales</taxon>
        <taxon>Diaporthaceae</taxon>
        <taxon>Diaporthe</taxon>
    </lineage>
</organism>
<dbReference type="Proteomes" id="UP000094444">
    <property type="component" value="Unassembled WGS sequence"/>
</dbReference>
<keyword evidence="6 8" id="KW-0408">Iron</keyword>
<dbReference type="OrthoDB" id="3366823at2759"/>
<evidence type="ECO:0000256" key="2">
    <source>
        <dbReference type="ARBA" id="ARBA00004389"/>
    </source>
</evidence>
<sequence length="576" mass="64175">MAGISISALVQGLLWHIKQEHLVVLAITFAVVCVSTRIISGNNARPGVESHKGGAKIAPAVPYWVPYLGHIPHMVFGSESFLARLRELYPGGAFSLNFLGGVHTVVFKPGLTASLINQPAHVADGHASSKHLMKSNFGWPRNKASMETYDKMLDELVALYKILSSEQSLNQMVDRTVQRLRHNIADLVTFNESEVDQAAWEKCAGAETLHDKKGEQVVEADLYDLVRNFIAMTANVSLFGTDFVENYPQFWQHLWRFDDGFMALAVDLPAWLPVQKAIAARRARSDAMACLREFHAALEADREGQKPKPEWADIDNVSPLIQSRVDDIYRKYNLTIEQRASTEFGLAWAMNANANPLVFWMLWHINSDAVLLARIRDEVAPHIVVEKPAHGFGPAFKQALRIESIDVEGLVNKCPLLKAAYIETLRVDVSAWSFKVIREDVVLSDKDGSSDKFFLSKGTYAHGAHELNHMNPDVFQDPKEWSLDRHIKWDTSNEKGEKRPVGADMGVVRPYGGGVSMCKGRQFAFKEILIFTAAILTTYDIEPVGGGPWKLPKQSNGAGTKHPASSTRVWIKARAT</sequence>
<comment type="similarity">
    <text evidence="3">Belongs to the cytochrome P450 family.</text>
</comment>
<dbReference type="EMBL" id="MAVT02001953">
    <property type="protein sequence ID" value="POS69853.1"/>
    <property type="molecule type" value="Genomic_DNA"/>
</dbReference>
<keyword evidence="4" id="KW-0443">Lipid metabolism</keyword>
<proteinExistence type="inferred from homology"/>
<evidence type="ECO:0008006" key="11">
    <source>
        <dbReference type="Google" id="ProtNLM"/>
    </source>
</evidence>
<comment type="cofactor">
    <cofactor evidence="1 8">
        <name>heme</name>
        <dbReference type="ChEBI" id="CHEBI:30413"/>
    </cofactor>
</comment>
<evidence type="ECO:0000256" key="1">
    <source>
        <dbReference type="ARBA" id="ARBA00001971"/>
    </source>
</evidence>
<dbReference type="STRING" id="158607.A0A2P5HHX6"/>
<keyword evidence="7" id="KW-0503">Monooxygenase</keyword>
<dbReference type="PRINTS" id="PR00465">
    <property type="entry name" value="EP450IV"/>
</dbReference>
<evidence type="ECO:0000256" key="8">
    <source>
        <dbReference type="PIRSR" id="PIRSR602403-1"/>
    </source>
</evidence>
<dbReference type="Pfam" id="PF00067">
    <property type="entry name" value="p450"/>
    <property type="match status" value="1"/>
</dbReference>
<evidence type="ECO:0000313" key="9">
    <source>
        <dbReference type="EMBL" id="POS69853.1"/>
    </source>
</evidence>
<evidence type="ECO:0000256" key="5">
    <source>
        <dbReference type="ARBA" id="ARBA00022723"/>
    </source>
</evidence>
<dbReference type="GO" id="GO:0020037">
    <property type="term" value="F:heme binding"/>
    <property type="evidence" value="ECO:0007669"/>
    <property type="project" value="InterPro"/>
</dbReference>
<comment type="caution">
    <text evidence="9">The sequence shown here is derived from an EMBL/GenBank/DDBJ whole genome shotgun (WGS) entry which is preliminary data.</text>
</comment>
<accession>A0A2P5HHX6</accession>
<dbReference type="GO" id="GO:0005789">
    <property type="term" value="C:endoplasmic reticulum membrane"/>
    <property type="evidence" value="ECO:0007669"/>
    <property type="project" value="UniProtKB-SubCell"/>
</dbReference>
<dbReference type="GO" id="GO:0005506">
    <property type="term" value="F:iron ion binding"/>
    <property type="evidence" value="ECO:0007669"/>
    <property type="project" value="InterPro"/>
</dbReference>
<keyword evidence="5 8" id="KW-0479">Metal-binding</keyword>
<evidence type="ECO:0000313" key="10">
    <source>
        <dbReference type="Proteomes" id="UP000094444"/>
    </source>
</evidence>
<keyword evidence="7" id="KW-0560">Oxidoreductase</keyword>
<dbReference type="InterPro" id="IPR036396">
    <property type="entry name" value="Cyt_P450_sf"/>
</dbReference>
<gene>
    <name evidence="9" type="ORF">DHEL01_v211752</name>
</gene>
<dbReference type="AlphaFoldDB" id="A0A2P5HHX6"/>
<dbReference type="CDD" id="cd11040">
    <property type="entry name" value="CYP7_CYP8-like"/>
    <property type="match status" value="1"/>
</dbReference>
<evidence type="ECO:0000256" key="4">
    <source>
        <dbReference type="ARBA" id="ARBA00022516"/>
    </source>
</evidence>
<keyword evidence="10" id="KW-1185">Reference proteome</keyword>
<dbReference type="InParanoid" id="A0A2P5HHX6"/>
<keyword evidence="8" id="KW-0349">Heme</keyword>
<dbReference type="GO" id="GO:0004497">
    <property type="term" value="F:monooxygenase activity"/>
    <property type="evidence" value="ECO:0007669"/>
    <property type="project" value="UniProtKB-KW"/>
</dbReference>
<dbReference type="GO" id="GO:0016705">
    <property type="term" value="F:oxidoreductase activity, acting on paired donors, with incorporation or reduction of molecular oxygen"/>
    <property type="evidence" value="ECO:0007669"/>
    <property type="project" value="InterPro"/>
</dbReference>
<dbReference type="PANTHER" id="PTHR24306">
    <property type="match status" value="1"/>
</dbReference>
<keyword evidence="4" id="KW-0444">Lipid biosynthesis</keyword>
<dbReference type="PANTHER" id="PTHR24306:SF7">
    <property type="entry name" value="AHBB"/>
    <property type="match status" value="1"/>
</dbReference>
<dbReference type="InterPro" id="IPR002403">
    <property type="entry name" value="Cyt_P450_E_grp-IV"/>
</dbReference>
<comment type="subcellular location">
    <subcellularLocation>
        <location evidence="2">Endoplasmic reticulum membrane</location>
        <topology evidence="2">Single-pass membrane protein</topology>
    </subcellularLocation>
</comment>
<dbReference type="InterPro" id="IPR001128">
    <property type="entry name" value="Cyt_P450"/>
</dbReference>